<dbReference type="Pfam" id="PF00106">
    <property type="entry name" value="adh_short"/>
    <property type="match status" value="1"/>
</dbReference>
<dbReference type="RefSeq" id="WP_225406626.1">
    <property type="nucleotide sequence ID" value="NZ_JAYJJR010000004.1"/>
</dbReference>
<proteinExistence type="inferred from homology"/>
<feature type="domain" description="Ketoreductase" evidence="4">
    <location>
        <begin position="6"/>
        <end position="182"/>
    </location>
</feature>
<dbReference type="PANTHER" id="PTHR44196">
    <property type="entry name" value="DEHYDROGENASE/REDUCTASE SDR FAMILY MEMBER 7B"/>
    <property type="match status" value="1"/>
</dbReference>
<name>A0ABU5XIP9_9MYCO</name>
<dbReference type="PRINTS" id="PR00081">
    <property type="entry name" value="GDHRDH"/>
</dbReference>
<dbReference type="SUPFAM" id="SSF51735">
    <property type="entry name" value="NAD(P)-binding Rossmann-fold domains"/>
    <property type="match status" value="1"/>
</dbReference>
<reference evidence="5 6" key="1">
    <citation type="submission" date="2023-12" db="EMBL/GenBank/DDBJ databases">
        <title>Description of new species of Mycobacterium terrae complex isolated from sewage at the Sao Paulo Zoological Park Foundation in Brazil.</title>
        <authorList>
            <person name="Romagnoli C.L."/>
            <person name="Conceicao E.C."/>
            <person name="Machado E."/>
            <person name="Barreto L.B.P.F."/>
            <person name="Sharma A."/>
            <person name="Silva N.M."/>
            <person name="Marques L.E."/>
            <person name="Juliana M.A."/>
            <person name="Lourenco M.C.S."/>
            <person name="Digiampietri L.A."/>
            <person name="Suffys P.N."/>
            <person name="Viana-Niero C."/>
        </authorList>
    </citation>
    <scope>NUCLEOTIDE SEQUENCE [LARGE SCALE GENOMIC DNA]</scope>
    <source>
        <strain evidence="5 6">MYC098</strain>
    </source>
</reference>
<protein>
    <submittedName>
        <fullName evidence="5">SDR family NAD(P)-dependent oxidoreductase</fullName>
    </submittedName>
</protein>
<comment type="caution">
    <text evidence="5">The sequence shown here is derived from an EMBL/GenBank/DDBJ whole genome shotgun (WGS) entry which is preliminary data.</text>
</comment>
<sequence>MELQGKRVLITGASRGIGESLARAFAGAGARVALVARGGDSLQSLAAELGGTAYPADLADAAQVAGLIQRIEDDGGPIDVLINNAGIGSTSSFIDAPDDELRRVTELNYLTPVELCRQVIPGMLRRGGGHIVNMSSIAGIMALPGLATYSASKAALSHFTAGLRADVRGWPIGTTLVELGPIPTDLLAESDNYEPTAKSFKRVYRLGLTVDTPRERVARQVVKAVRKGRRHVRLPRRSIPLAMLVEAPRRGAELSLTGVPHQPRR</sequence>
<organism evidence="5 6">
    <name type="scientific">[Mycobacterium] crassicus</name>
    <dbReference type="NCBI Taxonomy" id="2872309"/>
    <lineage>
        <taxon>Bacteria</taxon>
        <taxon>Bacillati</taxon>
        <taxon>Actinomycetota</taxon>
        <taxon>Actinomycetes</taxon>
        <taxon>Mycobacteriales</taxon>
        <taxon>Mycobacteriaceae</taxon>
        <taxon>Mycolicibacter</taxon>
    </lineage>
</organism>
<dbReference type="InterPro" id="IPR036291">
    <property type="entry name" value="NAD(P)-bd_dom_sf"/>
</dbReference>
<accession>A0ABU5XIP9</accession>
<dbReference type="InterPro" id="IPR002347">
    <property type="entry name" value="SDR_fam"/>
</dbReference>
<dbReference type="PRINTS" id="PR00080">
    <property type="entry name" value="SDRFAMILY"/>
</dbReference>
<evidence type="ECO:0000256" key="1">
    <source>
        <dbReference type="ARBA" id="ARBA00006484"/>
    </source>
</evidence>
<comment type="similarity">
    <text evidence="1 3">Belongs to the short-chain dehydrogenases/reductases (SDR) family.</text>
</comment>
<evidence type="ECO:0000259" key="4">
    <source>
        <dbReference type="SMART" id="SM00822"/>
    </source>
</evidence>
<dbReference type="EMBL" id="JAYJJR010000004">
    <property type="protein sequence ID" value="MEB3021182.1"/>
    <property type="molecule type" value="Genomic_DNA"/>
</dbReference>
<dbReference type="SMART" id="SM00822">
    <property type="entry name" value="PKS_KR"/>
    <property type="match status" value="1"/>
</dbReference>
<dbReference type="InterPro" id="IPR057326">
    <property type="entry name" value="KR_dom"/>
</dbReference>
<evidence type="ECO:0000313" key="6">
    <source>
        <dbReference type="Proteomes" id="UP001299596"/>
    </source>
</evidence>
<dbReference type="PANTHER" id="PTHR44196:SF1">
    <property type="entry name" value="DEHYDROGENASE_REDUCTASE SDR FAMILY MEMBER 7B"/>
    <property type="match status" value="1"/>
</dbReference>
<dbReference type="Gene3D" id="3.40.50.720">
    <property type="entry name" value="NAD(P)-binding Rossmann-like Domain"/>
    <property type="match status" value="1"/>
</dbReference>
<evidence type="ECO:0000256" key="3">
    <source>
        <dbReference type="RuleBase" id="RU000363"/>
    </source>
</evidence>
<dbReference type="PROSITE" id="PS00061">
    <property type="entry name" value="ADH_SHORT"/>
    <property type="match status" value="1"/>
</dbReference>
<dbReference type="InterPro" id="IPR020904">
    <property type="entry name" value="Sc_DH/Rdtase_CS"/>
</dbReference>
<dbReference type="Proteomes" id="UP001299596">
    <property type="component" value="Unassembled WGS sequence"/>
</dbReference>
<evidence type="ECO:0000256" key="2">
    <source>
        <dbReference type="ARBA" id="ARBA00023002"/>
    </source>
</evidence>
<evidence type="ECO:0000313" key="5">
    <source>
        <dbReference type="EMBL" id="MEB3021182.1"/>
    </source>
</evidence>
<keyword evidence="2" id="KW-0560">Oxidoreductase</keyword>
<gene>
    <name evidence="5" type="ORF">K6T79_09000</name>
</gene>
<keyword evidence="6" id="KW-1185">Reference proteome</keyword>